<dbReference type="InterPro" id="IPR010730">
    <property type="entry name" value="HET"/>
</dbReference>
<dbReference type="PANTHER" id="PTHR33112">
    <property type="entry name" value="DOMAIN PROTEIN, PUTATIVE-RELATED"/>
    <property type="match status" value="1"/>
</dbReference>
<sequence>MMQRIDFNELSKTFQDTIIVTRQLGFQYIWIDSLCIVQNDLQDWERESALMFQIYTGGSCNICAMSAKDGSEGLFFSRNPAALTFKIDLQMEGTSLDDSPLNKRAWLCQERIMSPCNVHFTSKQVFWECRESVGSELAPEPAGKFLKPFYSVAFSSVKLASSLAIFPAVEERSAPQPGARMNAYEAWTKVLTMYNCARLTFAKDRLVAIGGLAALFEKVLDDEYLAGLRRRELPNILDVKIEYLNIENRFGQVRGGKIVLNGKLALVVCNPRPGFSDGLVLKTGPNYRNVSGPWDYRANWDMPSGMETDFGFLGAERAPEAVILLPILYLSAAPHLNELQVFGLILVPAGSGVGYFHRVGLFRINRQKAVTRFWKACKYFNRIPPNLG</sequence>
<evidence type="ECO:0000313" key="2">
    <source>
        <dbReference type="EMBL" id="KAF4624653.1"/>
    </source>
</evidence>
<evidence type="ECO:0000259" key="1">
    <source>
        <dbReference type="Pfam" id="PF06985"/>
    </source>
</evidence>
<organism evidence="2 3">
    <name type="scientific">Cudoniella acicularis</name>
    <dbReference type="NCBI Taxonomy" id="354080"/>
    <lineage>
        <taxon>Eukaryota</taxon>
        <taxon>Fungi</taxon>
        <taxon>Dikarya</taxon>
        <taxon>Ascomycota</taxon>
        <taxon>Pezizomycotina</taxon>
        <taxon>Leotiomycetes</taxon>
        <taxon>Helotiales</taxon>
        <taxon>Tricladiaceae</taxon>
        <taxon>Cudoniella</taxon>
    </lineage>
</organism>
<feature type="domain" description="Heterokaryon incompatibility" evidence="1">
    <location>
        <begin position="8"/>
        <end position="110"/>
    </location>
</feature>
<dbReference type="PANTHER" id="PTHR33112:SF10">
    <property type="entry name" value="TOL"/>
    <property type="match status" value="1"/>
</dbReference>
<reference evidence="2 3" key="1">
    <citation type="submission" date="2020-03" db="EMBL/GenBank/DDBJ databases">
        <title>Draft Genome Sequence of Cudoniella acicularis.</title>
        <authorList>
            <person name="Buettner E."/>
            <person name="Kellner H."/>
        </authorList>
    </citation>
    <scope>NUCLEOTIDE SEQUENCE [LARGE SCALE GENOMIC DNA]</scope>
    <source>
        <strain evidence="2 3">DSM 108380</strain>
    </source>
</reference>
<dbReference type="Proteomes" id="UP000566819">
    <property type="component" value="Unassembled WGS sequence"/>
</dbReference>
<dbReference type="Pfam" id="PF06985">
    <property type="entry name" value="HET"/>
    <property type="match status" value="1"/>
</dbReference>
<comment type="caution">
    <text evidence="2">The sequence shown here is derived from an EMBL/GenBank/DDBJ whole genome shotgun (WGS) entry which is preliminary data.</text>
</comment>
<name>A0A8H4R840_9HELO</name>
<protein>
    <recommendedName>
        <fullName evidence="1">Heterokaryon incompatibility domain-containing protein</fullName>
    </recommendedName>
</protein>
<dbReference type="AlphaFoldDB" id="A0A8H4R840"/>
<gene>
    <name evidence="2" type="ORF">G7Y89_g13520</name>
</gene>
<dbReference type="EMBL" id="JAAMPI010001593">
    <property type="protein sequence ID" value="KAF4624653.1"/>
    <property type="molecule type" value="Genomic_DNA"/>
</dbReference>
<evidence type="ECO:0000313" key="3">
    <source>
        <dbReference type="Proteomes" id="UP000566819"/>
    </source>
</evidence>
<dbReference type="OrthoDB" id="3560191at2759"/>
<proteinExistence type="predicted"/>
<keyword evidence="3" id="KW-1185">Reference proteome</keyword>
<accession>A0A8H4R840</accession>